<dbReference type="Proteomes" id="UP000825699">
    <property type="component" value="Unassembled WGS sequence"/>
</dbReference>
<sequence length="66" mass="7316">MQALSSPLSLPLFEMRPERKAYAIKTDGSGRQRFVFLGKDGTEGVSGTFPLMHRTTFEKAVDIGKI</sequence>
<organism evidence="1 2">
    <name type="scientific">Rhizobium leguminosarum</name>
    <dbReference type="NCBI Taxonomy" id="384"/>
    <lineage>
        <taxon>Bacteria</taxon>
        <taxon>Pseudomonadati</taxon>
        <taxon>Pseudomonadota</taxon>
        <taxon>Alphaproteobacteria</taxon>
        <taxon>Hyphomicrobiales</taxon>
        <taxon>Rhizobiaceae</taxon>
        <taxon>Rhizobium/Agrobacterium group</taxon>
        <taxon>Rhizobium</taxon>
    </lineage>
</organism>
<proteinExistence type="predicted"/>
<comment type="caution">
    <text evidence="1">The sequence shown here is derived from an EMBL/GenBank/DDBJ whole genome shotgun (WGS) entry which is preliminary data.</text>
</comment>
<dbReference type="RefSeq" id="WP_221950169.1">
    <property type="nucleotide sequence ID" value="NZ_JAAXDY010000005.1"/>
</dbReference>
<accession>A0AAJ1A6A6</accession>
<dbReference type="EMBL" id="JAAXEP010000003">
    <property type="protein sequence ID" value="MBY5627871.1"/>
    <property type="molecule type" value="Genomic_DNA"/>
</dbReference>
<dbReference type="AlphaFoldDB" id="A0AAJ1A6A6"/>
<evidence type="ECO:0000313" key="2">
    <source>
        <dbReference type="Proteomes" id="UP000825699"/>
    </source>
</evidence>
<reference evidence="1" key="1">
    <citation type="submission" date="2020-04" db="EMBL/GenBank/DDBJ databases">
        <title>Global-level population genomics supports evidence of horizontal gene transfer on evolution of Rhizobia in Lentils.</title>
        <authorList>
            <person name="Gai Y."/>
            <person name="Cook D."/>
            <person name="Riely B."/>
        </authorList>
    </citation>
    <scope>NUCLEOTIDE SEQUENCE</scope>
    <source>
        <strain evidence="1">Derici101B</strain>
    </source>
</reference>
<gene>
    <name evidence="1" type="ORF">HFO42_07045</name>
</gene>
<evidence type="ECO:0000313" key="1">
    <source>
        <dbReference type="EMBL" id="MBY5627871.1"/>
    </source>
</evidence>
<name>A0AAJ1A6A6_RHILE</name>
<protein>
    <submittedName>
        <fullName evidence="1">Uncharacterized protein</fullName>
    </submittedName>
</protein>